<name>A0A6A0GYI9_HYAAZ</name>
<dbReference type="PROSITE" id="PS50234">
    <property type="entry name" value="VWFA"/>
    <property type="match status" value="1"/>
</dbReference>
<dbReference type="InterPro" id="IPR002035">
    <property type="entry name" value="VWF_A"/>
</dbReference>
<evidence type="ECO:0000313" key="2">
    <source>
        <dbReference type="EMBL" id="KAA0191146.1"/>
    </source>
</evidence>
<comment type="caution">
    <text evidence="2">The sequence shown here is derived from an EMBL/GenBank/DDBJ whole genome shotgun (WGS) entry which is preliminary data.</text>
</comment>
<dbReference type="Gene3D" id="3.40.50.410">
    <property type="entry name" value="von Willebrand factor, type A domain"/>
    <property type="match status" value="1"/>
</dbReference>
<dbReference type="PANTHER" id="PTHR24020:SF20">
    <property type="entry name" value="PH DOMAIN-CONTAINING PROTEIN"/>
    <property type="match status" value="1"/>
</dbReference>
<dbReference type="Proteomes" id="UP000711488">
    <property type="component" value="Unassembled WGS sequence"/>
</dbReference>
<proteinExistence type="predicted"/>
<sequence>MAIQFINYQRKACNRLGRVAALHQLPSSVRAVRVHSSSSKVSSGANFKGWQVSGQAIELVFLVDSSSSVGADNFLDELKFVKKLLADFTVSYNQTRVAVITFSSQDRVKVEVDHVSSPHPHNHKCVLLEWQMPRIRFMGGGTYTMGAMLEAQRVLAASRRDSVKAVFLVTDGYSNGGDPRPAAEALKRHGVTIFTFGIRNGNVEELYDMASHPREEHSYILESFEEFEALARRALHEDGLASGPEPPGVLVVVPRGGRRFLL</sequence>
<dbReference type="InterPro" id="IPR036465">
    <property type="entry name" value="vWFA_dom_sf"/>
</dbReference>
<accession>A0A6A0GYI9</accession>
<gene>
    <name evidence="2" type="ORF">HAZT_HAZT002267</name>
</gene>
<dbReference type="AlphaFoldDB" id="A0A6A0GYI9"/>
<protein>
    <recommendedName>
        <fullName evidence="1">VWFA domain-containing protein</fullName>
    </recommendedName>
</protein>
<feature type="domain" description="VWFA" evidence="1">
    <location>
        <begin position="58"/>
        <end position="234"/>
    </location>
</feature>
<evidence type="ECO:0000259" key="1">
    <source>
        <dbReference type="PROSITE" id="PS50234"/>
    </source>
</evidence>
<reference evidence="2" key="3">
    <citation type="submission" date="2019-06" db="EMBL/GenBank/DDBJ databases">
        <authorList>
            <person name="Poynton C."/>
            <person name="Hasenbein S."/>
            <person name="Benoit J.B."/>
            <person name="Sepulveda M.S."/>
            <person name="Poelchau M.F."/>
            <person name="Murali S.C."/>
            <person name="Chen S."/>
            <person name="Glastad K.M."/>
            <person name="Werren J.H."/>
            <person name="Vineis J.H."/>
            <person name="Bowen J.L."/>
            <person name="Friedrich M."/>
            <person name="Jones J."/>
            <person name="Robertson H.M."/>
            <person name="Feyereisen R."/>
            <person name="Mechler-Hickson A."/>
            <person name="Mathers N."/>
            <person name="Lee C.E."/>
            <person name="Colbourne J.K."/>
            <person name="Biales A."/>
            <person name="Johnston J.S."/>
            <person name="Wellborn G.A."/>
            <person name="Rosendale A.J."/>
            <person name="Cridge A.G."/>
            <person name="Munoz-Torres M.C."/>
            <person name="Bain P.A."/>
            <person name="Manny A.R."/>
            <person name="Major K.M."/>
            <person name="Lambert F.N."/>
            <person name="Vulpe C.D."/>
            <person name="Tuck P."/>
            <person name="Blalock B.J."/>
            <person name="Lin Y.-Y."/>
            <person name="Smith M.E."/>
            <person name="Ochoa-Acuna H."/>
            <person name="Chen M.-J.M."/>
            <person name="Childers C.P."/>
            <person name="Qu J."/>
            <person name="Dugan S."/>
            <person name="Lee S.L."/>
            <person name="Chao H."/>
            <person name="Dinh H."/>
            <person name="Han Y."/>
            <person name="Doddapaneni H."/>
            <person name="Worley K.C."/>
            <person name="Muzny D.M."/>
            <person name="Gibbs R.A."/>
            <person name="Richards S."/>
        </authorList>
    </citation>
    <scope>NUCLEOTIDE SEQUENCE</scope>
    <source>
        <strain evidence="2">HAZT.00-mixed</strain>
        <tissue evidence="2">Whole organism</tissue>
    </source>
</reference>
<dbReference type="EMBL" id="JQDR03012503">
    <property type="protein sequence ID" value="KAA0191146.1"/>
    <property type="molecule type" value="Genomic_DNA"/>
</dbReference>
<dbReference type="SUPFAM" id="SSF53300">
    <property type="entry name" value="vWA-like"/>
    <property type="match status" value="1"/>
</dbReference>
<reference evidence="2" key="1">
    <citation type="submission" date="2014-08" db="EMBL/GenBank/DDBJ databases">
        <authorList>
            <person name="Murali S."/>
            <person name="Richards S."/>
            <person name="Bandaranaike D."/>
            <person name="Bellair M."/>
            <person name="Blankenburg K."/>
            <person name="Chao H."/>
            <person name="Dinh H."/>
            <person name="Doddapaneni H."/>
            <person name="Dugan-Rocha S."/>
            <person name="Elkadiri S."/>
            <person name="Gnanaolivu R."/>
            <person name="Hughes D."/>
            <person name="Lee S."/>
            <person name="Li M."/>
            <person name="Ming W."/>
            <person name="Munidasa M."/>
            <person name="Muniz J."/>
            <person name="Nguyen L."/>
            <person name="Osuji N."/>
            <person name="Pu L.-L."/>
            <person name="Puazo M."/>
            <person name="Skinner E."/>
            <person name="Qu C."/>
            <person name="Quiroz J."/>
            <person name="Raj R."/>
            <person name="Weissenberger G."/>
            <person name="Xin Y."/>
            <person name="Zou X."/>
            <person name="Han Y."/>
            <person name="Worley K."/>
            <person name="Muzny D."/>
            <person name="Gibbs R."/>
        </authorList>
    </citation>
    <scope>NUCLEOTIDE SEQUENCE</scope>
    <source>
        <strain evidence="2">HAZT.00-mixed</strain>
        <tissue evidence="2">Whole organism</tissue>
    </source>
</reference>
<dbReference type="Pfam" id="PF00092">
    <property type="entry name" value="VWA"/>
    <property type="match status" value="1"/>
</dbReference>
<dbReference type="PRINTS" id="PR00453">
    <property type="entry name" value="VWFADOMAIN"/>
</dbReference>
<dbReference type="CDD" id="cd01450">
    <property type="entry name" value="vWFA_subfamily_ECM"/>
    <property type="match status" value="1"/>
</dbReference>
<dbReference type="SMART" id="SM00327">
    <property type="entry name" value="VWA"/>
    <property type="match status" value="1"/>
</dbReference>
<dbReference type="InterPro" id="IPR050525">
    <property type="entry name" value="ECM_Assembly_Org"/>
</dbReference>
<organism evidence="2">
    <name type="scientific">Hyalella azteca</name>
    <name type="common">Amphipod</name>
    <dbReference type="NCBI Taxonomy" id="294128"/>
    <lineage>
        <taxon>Eukaryota</taxon>
        <taxon>Metazoa</taxon>
        <taxon>Ecdysozoa</taxon>
        <taxon>Arthropoda</taxon>
        <taxon>Crustacea</taxon>
        <taxon>Multicrustacea</taxon>
        <taxon>Malacostraca</taxon>
        <taxon>Eumalacostraca</taxon>
        <taxon>Peracarida</taxon>
        <taxon>Amphipoda</taxon>
        <taxon>Senticaudata</taxon>
        <taxon>Talitrida</taxon>
        <taxon>Talitroidea</taxon>
        <taxon>Hyalellidae</taxon>
        <taxon>Hyalella</taxon>
    </lineage>
</organism>
<reference evidence="2" key="2">
    <citation type="journal article" date="2018" name="Environ. Sci. Technol.">
        <title>The Toxicogenome of Hyalella azteca: A Model for Sediment Ecotoxicology and Evolutionary Toxicology.</title>
        <authorList>
            <person name="Poynton H.C."/>
            <person name="Hasenbein S."/>
            <person name="Benoit J.B."/>
            <person name="Sepulveda M.S."/>
            <person name="Poelchau M.F."/>
            <person name="Hughes D.S.T."/>
            <person name="Murali S.C."/>
            <person name="Chen S."/>
            <person name="Glastad K.M."/>
            <person name="Goodisman M.A.D."/>
            <person name="Werren J.H."/>
            <person name="Vineis J.H."/>
            <person name="Bowen J.L."/>
            <person name="Friedrich M."/>
            <person name="Jones J."/>
            <person name="Robertson H.M."/>
            <person name="Feyereisen R."/>
            <person name="Mechler-Hickson A."/>
            <person name="Mathers N."/>
            <person name="Lee C.E."/>
            <person name="Colbourne J.K."/>
            <person name="Biales A."/>
            <person name="Johnston J.S."/>
            <person name="Wellborn G.A."/>
            <person name="Rosendale A.J."/>
            <person name="Cridge A.G."/>
            <person name="Munoz-Torres M.C."/>
            <person name="Bain P.A."/>
            <person name="Manny A.R."/>
            <person name="Major K.M."/>
            <person name="Lambert F.N."/>
            <person name="Vulpe C.D."/>
            <person name="Tuck P."/>
            <person name="Blalock B.J."/>
            <person name="Lin Y.Y."/>
            <person name="Smith M.E."/>
            <person name="Ochoa-Acuna H."/>
            <person name="Chen M.M."/>
            <person name="Childers C.P."/>
            <person name="Qu J."/>
            <person name="Dugan S."/>
            <person name="Lee S.L."/>
            <person name="Chao H."/>
            <person name="Dinh H."/>
            <person name="Han Y."/>
            <person name="Doddapaneni H."/>
            <person name="Worley K.C."/>
            <person name="Muzny D.M."/>
            <person name="Gibbs R.A."/>
            <person name="Richards S."/>
        </authorList>
    </citation>
    <scope>NUCLEOTIDE SEQUENCE</scope>
    <source>
        <strain evidence="2">HAZT.00-mixed</strain>
        <tissue evidence="2">Whole organism</tissue>
    </source>
</reference>
<dbReference type="GO" id="GO:0032991">
    <property type="term" value="C:protein-containing complex"/>
    <property type="evidence" value="ECO:0007669"/>
    <property type="project" value="UniProtKB-ARBA"/>
</dbReference>
<dbReference type="PANTHER" id="PTHR24020">
    <property type="entry name" value="COLLAGEN ALPHA"/>
    <property type="match status" value="1"/>
</dbReference>